<feature type="transmembrane region" description="Helical" evidence="2">
    <location>
        <begin position="29"/>
        <end position="50"/>
    </location>
</feature>
<reference evidence="4" key="1">
    <citation type="journal article" date="2013" name="Nat. Biotechnol.">
        <title>Chinese hamster genome sequenced from sorted chromosomes.</title>
        <authorList>
            <person name="Brinkrolf K."/>
            <person name="Rupp O."/>
            <person name="Laux H."/>
            <person name="Kollin F."/>
            <person name="Ernst W."/>
            <person name="Linke B."/>
            <person name="Kofler R."/>
            <person name="Romand S."/>
            <person name="Hesse F."/>
            <person name="Budach W.E."/>
            <person name="Galosy S."/>
            <person name="Muller D."/>
            <person name="Noll T."/>
            <person name="Wienberg J."/>
            <person name="Jostock T."/>
            <person name="Leonard M."/>
            <person name="Grillari J."/>
            <person name="Tauch A."/>
            <person name="Goesmann A."/>
            <person name="Helk B."/>
            <person name="Mott J.E."/>
            <person name="Puhler A."/>
            <person name="Borth N."/>
        </authorList>
    </citation>
    <scope>NUCLEOTIDE SEQUENCE [LARGE SCALE GENOMIC DNA]</scope>
    <source>
        <strain evidence="4">17A/GY</strain>
    </source>
</reference>
<feature type="compositionally biased region" description="Polar residues" evidence="1">
    <location>
        <begin position="103"/>
        <end position="113"/>
    </location>
</feature>
<keyword evidence="2" id="KW-0812">Transmembrane</keyword>
<evidence type="ECO:0000313" key="4">
    <source>
        <dbReference type="Proteomes" id="UP000030759"/>
    </source>
</evidence>
<dbReference type="EMBL" id="KE669392">
    <property type="protein sequence ID" value="ERE82812.1"/>
    <property type="molecule type" value="Genomic_DNA"/>
</dbReference>
<proteinExistence type="predicted"/>
<evidence type="ECO:0000313" key="3">
    <source>
        <dbReference type="EMBL" id="ERE82812.1"/>
    </source>
</evidence>
<accession>A0A061IFR4</accession>
<evidence type="ECO:0000256" key="1">
    <source>
        <dbReference type="SAM" id="MobiDB-lite"/>
    </source>
</evidence>
<organism evidence="3 4">
    <name type="scientific">Cricetulus griseus</name>
    <name type="common">Chinese hamster</name>
    <name type="synonym">Cricetulus barabensis griseus</name>
    <dbReference type="NCBI Taxonomy" id="10029"/>
    <lineage>
        <taxon>Eukaryota</taxon>
        <taxon>Metazoa</taxon>
        <taxon>Chordata</taxon>
        <taxon>Craniata</taxon>
        <taxon>Vertebrata</taxon>
        <taxon>Euteleostomi</taxon>
        <taxon>Mammalia</taxon>
        <taxon>Eutheria</taxon>
        <taxon>Euarchontoglires</taxon>
        <taxon>Glires</taxon>
        <taxon>Rodentia</taxon>
        <taxon>Myomorpha</taxon>
        <taxon>Muroidea</taxon>
        <taxon>Cricetidae</taxon>
        <taxon>Cricetinae</taxon>
        <taxon>Cricetulus</taxon>
    </lineage>
</organism>
<dbReference type="Proteomes" id="UP000030759">
    <property type="component" value="Unassembled WGS sequence"/>
</dbReference>
<sequence length="113" mass="12545">MEETPPLLQAGSKPHLEKLTLGVTRILELYTYIGVMSWMALLVPAFSIWVQAALGPSPLSPVYLLVYQLLGIPPISRPIRVHRVMGHSSAKSKALSDRMSFRQWPNSKCSLSS</sequence>
<dbReference type="AlphaFoldDB" id="A0A061IFR4"/>
<protein>
    <submittedName>
        <fullName evidence="3">Tubulin polyglutamylase complex subunit 2 isoform c</fullName>
    </submittedName>
</protein>
<gene>
    <name evidence="3" type="ORF">H671_2g7173</name>
</gene>
<feature type="region of interest" description="Disordered" evidence="1">
    <location>
        <begin position="91"/>
        <end position="113"/>
    </location>
</feature>
<evidence type="ECO:0000256" key="2">
    <source>
        <dbReference type="SAM" id="Phobius"/>
    </source>
</evidence>
<keyword evidence="2" id="KW-0472">Membrane</keyword>
<name>A0A061IFR4_CRIGR</name>
<keyword evidence="2" id="KW-1133">Transmembrane helix</keyword>